<dbReference type="Gene3D" id="3.40.50.200">
    <property type="entry name" value="Peptidase S8/S53 domain"/>
    <property type="match status" value="1"/>
</dbReference>
<dbReference type="GO" id="GO:0005975">
    <property type="term" value="P:carbohydrate metabolic process"/>
    <property type="evidence" value="ECO:0007669"/>
    <property type="project" value="UniProtKB-ARBA"/>
</dbReference>
<evidence type="ECO:0000313" key="8">
    <source>
        <dbReference type="EMBL" id="MBB4738199.1"/>
    </source>
</evidence>
<dbReference type="PROSITE" id="PS00136">
    <property type="entry name" value="SUBTILASE_ASP"/>
    <property type="match status" value="1"/>
</dbReference>
<evidence type="ECO:0000256" key="6">
    <source>
        <dbReference type="SAM" id="SignalP"/>
    </source>
</evidence>
<name>A0A7W7M5X4_9ACTN</name>
<feature type="chain" id="PRO_5038929413" description="Peptidase S8/S53 domain-containing protein" evidence="6">
    <location>
        <begin position="22"/>
        <end position="825"/>
    </location>
</feature>
<dbReference type="PROSITE" id="PS51892">
    <property type="entry name" value="SUBTILASE"/>
    <property type="match status" value="1"/>
</dbReference>
<evidence type="ECO:0000259" key="7">
    <source>
        <dbReference type="Pfam" id="PF00082"/>
    </source>
</evidence>
<dbReference type="AlphaFoldDB" id="A0A7W7M5X4"/>
<proteinExistence type="inferred from homology"/>
<dbReference type="PANTHER" id="PTHR43806:SF11">
    <property type="entry name" value="CEREVISIN-RELATED"/>
    <property type="match status" value="1"/>
</dbReference>
<feature type="active site" description="Charge relay system" evidence="5">
    <location>
        <position position="318"/>
    </location>
</feature>
<accession>A0A7W7M5X4</accession>
<dbReference type="GO" id="GO:0004252">
    <property type="term" value="F:serine-type endopeptidase activity"/>
    <property type="evidence" value="ECO:0007669"/>
    <property type="project" value="UniProtKB-UniRule"/>
</dbReference>
<dbReference type="GO" id="GO:0006508">
    <property type="term" value="P:proteolysis"/>
    <property type="evidence" value="ECO:0007669"/>
    <property type="project" value="UniProtKB-KW"/>
</dbReference>
<keyword evidence="6" id="KW-0732">Signal</keyword>
<evidence type="ECO:0000256" key="4">
    <source>
        <dbReference type="ARBA" id="ARBA00022825"/>
    </source>
</evidence>
<feature type="domain" description="Peptidase S8/S53" evidence="7">
    <location>
        <begin position="123"/>
        <end position="351"/>
    </location>
</feature>
<organism evidence="8 9">
    <name type="scientific">Actinoplanes octamycinicus</name>
    <dbReference type="NCBI Taxonomy" id="135948"/>
    <lineage>
        <taxon>Bacteria</taxon>
        <taxon>Bacillati</taxon>
        <taxon>Actinomycetota</taxon>
        <taxon>Actinomycetes</taxon>
        <taxon>Micromonosporales</taxon>
        <taxon>Micromonosporaceae</taxon>
        <taxon>Actinoplanes</taxon>
    </lineage>
</organism>
<protein>
    <recommendedName>
        <fullName evidence="7">Peptidase S8/S53 domain-containing protein</fullName>
    </recommendedName>
</protein>
<dbReference type="Proteomes" id="UP000546162">
    <property type="component" value="Unassembled WGS sequence"/>
</dbReference>
<dbReference type="Pfam" id="PF00082">
    <property type="entry name" value="Peptidase_S8"/>
    <property type="match status" value="1"/>
</dbReference>
<feature type="active site" description="Charge relay system" evidence="5">
    <location>
        <position position="130"/>
    </location>
</feature>
<dbReference type="PRINTS" id="PR00723">
    <property type="entry name" value="SUBTILISIN"/>
</dbReference>
<reference evidence="8 9" key="1">
    <citation type="submission" date="2020-08" db="EMBL/GenBank/DDBJ databases">
        <title>Sequencing the genomes of 1000 actinobacteria strains.</title>
        <authorList>
            <person name="Klenk H.-P."/>
        </authorList>
    </citation>
    <scope>NUCLEOTIDE SEQUENCE [LARGE SCALE GENOMIC DNA]</scope>
    <source>
        <strain evidence="8 9">DSM 45809</strain>
    </source>
</reference>
<keyword evidence="3 5" id="KW-0378">Hydrolase</keyword>
<gene>
    <name evidence="8" type="ORF">BJY16_001658</name>
</gene>
<dbReference type="PANTHER" id="PTHR43806">
    <property type="entry name" value="PEPTIDASE S8"/>
    <property type="match status" value="1"/>
</dbReference>
<evidence type="ECO:0000256" key="3">
    <source>
        <dbReference type="ARBA" id="ARBA00022801"/>
    </source>
</evidence>
<dbReference type="InterPro" id="IPR015500">
    <property type="entry name" value="Peptidase_S8_subtilisin-rel"/>
</dbReference>
<dbReference type="InterPro" id="IPR036852">
    <property type="entry name" value="Peptidase_S8/S53_dom_sf"/>
</dbReference>
<comment type="caution">
    <text evidence="8">The sequence shown here is derived from an EMBL/GenBank/DDBJ whole genome shotgun (WGS) entry which is preliminary data.</text>
</comment>
<evidence type="ECO:0000313" key="9">
    <source>
        <dbReference type="Proteomes" id="UP000546162"/>
    </source>
</evidence>
<dbReference type="EMBL" id="JACHNB010000001">
    <property type="protein sequence ID" value="MBB4738199.1"/>
    <property type="molecule type" value="Genomic_DNA"/>
</dbReference>
<dbReference type="RefSeq" id="WP_185038503.1">
    <property type="nucleotide sequence ID" value="NZ_BAABFG010000005.1"/>
</dbReference>
<dbReference type="Gene3D" id="2.60.40.10">
    <property type="entry name" value="Immunoglobulins"/>
    <property type="match status" value="4"/>
</dbReference>
<dbReference type="SUPFAM" id="SSF52743">
    <property type="entry name" value="Subtilisin-like"/>
    <property type="match status" value="1"/>
</dbReference>
<keyword evidence="2 5" id="KW-0645">Protease</keyword>
<dbReference type="InterPro" id="IPR023827">
    <property type="entry name" value="Peptidase_S8_Asp-AS"/>
</dbReference>
<dbReference type="InterPro" id="IPR013783">
    <property type="entry name" value="Ig-like_fold"/>
</dbReference>
<dbReference type="InterPro" id="IPR000209">
    <property type="entry name" value="Peptidase_S8/S53_dom"/>
</dbReference>
<evidence type="ECO:0000256" key="5">
    <source>
        <dbReference type="PROSITE-ProRule" id="PRU01240"/>
    </source>
</evidence>
<evidence type="ECO:0000256" key="1">
    <source>
        <dbReference type="ARBA" id="ARBA00011073"/>
    </source>
</evidence>
<keyword evidence="9" id="KW-1185">Reference proteome</keyword>
<feature type="active site" description="Charge relay system" evidence="5">
    <location>
        <position position="163"/>
    </location>
</feature>
<dbReference type="Pfam" id="PF17957">
    <property type="entry name" value="Big_7"/>
    <property type="match status" value="2"/>
</dbReference>
<evidence type="ECO:0000256" key="2">
    <source>
        <dbReference type="ARBA" id="ARBA00022670"/>
    </source>
</evidence>
<feature type="signal peptide" evidence="6">
    <location>
        <begin position="1"/>
        <end position="21"/>
    </location>
</feature>
<keyword evidence="4 5" id="KW-0720">Serine protease</keyword>
<sequence>MRIISSCLVAGLLVGMAAAPAAGAEEAVRLNIGLVDTADAAAVLAALGDKALSHKSITALRAISVQVPASAATGMIESLTADPAHVRYAEVDGVVRANEETISAPIVTSYLPEAWTWTSGSPDVTVAVVDTGVTVNRDLPVSRLTAGYDFVDGDTDASDDDGHGTMAATVIGGTRGNDFGAPGVCGECLIMPVRVLHDNGADPAVGTTADTAAGIAWAADHGARVVNASLSTMTESQLLRDAVEHASAKGAMVVASAGNNSTTARNYPAAYEPALAVSTVSAAYPRNSPTDHWVDVSVNGMARAVNAAGEPTYLAGSSAATAVAAGIVALGFSVKPDASLTEVRKAVEANALPLTADYPAGHAPRITAPGVLTDLGATDTVAPVLTSTGLTEGQLVPARGVLVTPAATDDHAVDRVDYLIDGQVAASVHTIGSGTVLTPPAGFNGALPITVRVSDHGGNTAEHVVTVQVDTAAPVATLLTPTQDGDLVASPADVVVTTTDTDIATMFGQDGATLQQLQGTTRWVGKIKPNAGYLAVVVRDKAGNDTTLQRSVRVDAQGPVIYGFRPEAGAVLGGDFTTTAEGTSDASGVATVELLVNGVPAGSSSTAPYEIPVTGVPSGPVQLTWRLTDKVGNQSTTSRTVTVDRDGPTATSFAPAADARVRGTFTATLNGVRDASGYAAVELFVNGRSYGSDVAAPYSFRVPTTAAYSYAYLTWKLTDSFGHTRVYSQRLIVDNRPPSVSITKAPKNKAKVKGTVKVSVSASDASGIARVELLVNGKVVATDTKAGYVLSVNAKKQKKTIKVQVRAYDKLGNVKYTTTRTWYRK</sequence>
<comment type="similarity">
    <text evidence="1 5">Belongs to the peptidase S8 family.</text>
</comment>
<dbReference type="InterPro" id="IPR050131">
    <property type="entry name" value="Peptidase_S8_subtilisin-like"/>
</dbReference>